<organism evidence="2">
    <name type="scientific">freshwater metagenome</name>
    <dbReference type="NCBI Taxonomy" id="449393"/>
    <lineage>
        <taxon>unclassified sequences</taxon>
        <taxon>metagenomes</taxon>
        <taxon>ecological metagenomes</taxon>
    </lineage>
</organism>
<proteinExistence type="predicted"/>
<protein>
    <submittedName>
        <fullName evidence="2">Unannotated protein</fullName>
    </submittedName>
</protein>
<feature type="transmembrane region" description="Helical" evidence="1">
    <location>
        <begin position="6"/>
        <end position="26"/>
    </location>
</feature>
<keyword evidence="1" id="KW-0472">Membrane</keyword>
<evidence type="ECO:0000256" key="1">
    <source>
        <dbReference type="SAM" id="Phobius"/>
    </source>
</evidence>
<sequence>MEWFWAIGFAVAMLLWSGIYLIRKLLRFGPPAKKLATQLEALNAANAKVPEIAKALSALGDDPAVHIARRQQLLREARERKRQRERRLRSRDF</sequence>
<gene>
    <name evidence="2" type="ORF">UFOPK2328_00248</name>
</gene>
<evidence type="ECO:0000313" key="2">
    <source>
        <dbReference type="EMBL" id="CAB4665112.1"/>
    </source>
</evidence>
<keyword evidence="1" id="KW-0812">Transmembrane</keyword>
<accession>A0A6J6LTS9</accession>
<keyword evidence="1" id="KW-1133">Transmembrane helix</keyword>
<name>A0A6J6LTS9_9ZZZZ</name>
<dbReference type="EMBL" id="CAEZWX010000019">
    <property type="protein sequence ID" value="CAB4665112.1"/>
    <property type="molecule type" value="Genomic_DNA"/>
</dbReference>
<reference evidence="2" key="1">
    <citation type="submission" date="2020-05" db="EMBL/GenBank/DDBJ databases">
        <authorList>
            <person name="Chiriac C."/>
            <person name="Salcher M."/>
            <person name="Ghai R."/>
            <person name="Kavagutti S V."/>
        </authorList>
    </citation>
    <scope>NUCLEOTIDE SEQUENCE</scope>
</reference>
<dbReference type="AlphaFoldDB" id="A0A6J6LTS9"/>